<feature type="signal peptide" evidence="1">
    <location>
        <begin position="1"/>
        <end position="23"/>
    </location>
</feature>
<dbReference type="EMBL" id="DVIR01000028">
    <property type="protein sequence ID" value="HIS24268.1"/>
    <property type="molecule type" value="Genomic_DNA"/>
</dbReference>
<gene>
    <name evidence="2" type="ORF">IAD01_02560</name>
</gene>
<feature type="chain" id="PRO_5039006660" description="Lipoprotein" evidence="1">
    <location>
        <begin position="24"/>
        <end position="368"/>
    </location>
</feature>
<sequence length="368" mass="41995">MNKSAKRLVCLAMMLAVTLSVTAACADSGNDVLQEEYSARRITNFSNLCRGGELYLDSMQRLNFIDFTSMNSSLICPYPNCAHADPNVCPSFGMNICPVMYENNIYYFTSQVEYEADGPVLKTYINKADIDGTNRMQLAEYDNILVADYTMLLVYDDKFYFCPNTAVFDEYANMSTSDRSDMCLYSYSFTDNKFTMIEKLCEGYSCGAWIYGMYDGEIYMHVNYSDEPYDYMLVEQQDFTTEFLKYNPQDNTVSRLDFAVNYASGGYLLTSEGVGIYDKMTLHLPGGKTKDVPWFEDAVVYNGYIFDRISQRAYRISDDTMYVLNTDDFMTEVVGYENDMYILRSYDSDAGGYAYAAVPEEELIGSQV</sequence>
<dbReference type="InterPro" id="IPR018247">
    <property type="entry name" value="EF_Hand_1_Ca_BS"/>
</dbReference>
<evidence type="ECO:0000256" key="1">
    <source>
        <dbReference type="SAM" id="SignalP"/>
    </source>
</evidence>
<name>A0A9D1JHG8_9FIRM</name>
<organism evidence="2 3">
    <name type="scientific">Candidatus Faeciplasma gallinarum</name>
    <dbReference type="NCBI Taxonomy" id="2840799"/>
    <lineage>
        <taxon>Bacteria</taxon>
        <taxon>Bacillati</taxon>
        <taxon>Bacillota</taxon>
        <taxon>Clostridia</taxon>
        <taxon>Eubacteriales</taxon>
        <taxon>Oscillospiraceae</taxon>
        <taxon>Oscillospiraceae incertae sedis</taxon>
        <taxon>Candidatus Faeciplasma</taxon>
    </lineage>
</organism>
<reference evidence="2" key="2">
    <citation type="journal article" date="2021" name="PeerJ">
        <title>Extensive microbial diversity within the chicken gut microbiome revealed by metagenomics and culture.</title>
        <authorList>
            <person name="Gilroy R."/>
            <person name="Ravi A."/>
            <person name="Getino M."/>
            <person name="Pursley I."/>
            <person name="Horton D.L."/>
            <person name="Alikhan N.F."/>
            <person name="Baker D."/>
            <person name="Gharbi K."/>
            <person name="Hall N."/>
            <person name="Watson M."/>
            <person name="Adriaenssens E.M."/>
            <person name="Foster-Nyarko E."/>
            <person name="Jarju S."/>
            <person name="Secka A."/>
            <person name="Antonio M."/>
            <person name="Oren A."/>
            <person name="Chaudhuri R.R."/>
            <person name="La Ragione R."/>
            <person name="Hildebrand F."/>
            <person name="Pallen M.J."/>
        </authorList>
    </citation>
    <scope>NUCLEOTIDE SEQUENCE</scope>
    <source>
        <strain evidence="2">CHK157-1446</strain>
    </source>
</reference>
<evidence type="ECO:0000313" key="3">
    <source>
        <dbReference type="Proteomes" id="UP000823982"/>
    </source>
</evidence>
<dbReference type="Proteomes" id="UP000823982">
    <property type="component" value="Unassembled WGS sequence"/>
</dbReference>
<reference evidence="2" key="1">
    <citation type="submission" date="2020-10" db="EMBL/GenBank/DDBJ databases">
        <authorList>
            <person name="Gilroy R."/>
        </authorList>
    </citation>
    <scope>NUCLEOTIDE SEQUENCE</scope>
    <source>
        <strain evidence="2">CHK157-1446</strain>
    </source>
</reference>
<dbReference type="AlphaFoldDB" id="A0A9D1JHG8"/>
<accession>A0A9D1JHG8</accession>
<comment type="caution">
    <text evidence="2">The sequence shown here is derived from an EMBL/GenBank/DDBJ whole genome shotgun (WGS) entry which is preliminary data.</text>
</comment>
<evidence type="ECO:0008006" key="4">
    <source>
        <dbReference type="Google" id="ProtNLM"/>
    </source>
</evidence>
<protein>
    <recommendedName>
        <fullName evidence="4">Lipoprotein</fullName>
    </recommendedName>
</protein>
<keyword evidence="1" id="KW-0732">Signal</keyword>
<evidence type="ECO:0000313" key="2">
    <source>
        <dbReference type="EMBL" id="HIS24268.1"/>
    </source>
</evidence>
<proteinExistence type="predicted"/>
<dbReference type="PROSITE" id="PS51257">
    <property type="entry name" value="PROKAR_LIPOPROTEIN"/>
    <property type="match status" value="1"/>
</dbReference>
<dbReference type="PROSITE" id="PS00018">
    <property type="entry name" value="EF_HAND_1"/>
    <property type="match status" value="1"/>
</dbReference>